<reference evidence="1" key="1">
    <citation type="submission" date="2020-11" db="EMBL/GenBank/DDBJ databases">
        <authorList>
            <person name="Whitehead M."/>
        </authorList>
    </citation>
    <scope>NUCLEOTIDE SEQUENCE</scope>
    <source>
        <strain evidence="1">EGII</strain>
    </source>
</reference>
<evidence type="ECO:0000313" key="2">
    <source>
        <dbReference type="Proteomes" id="UP000606786"/>
    </source>
</evidence>
<evidence type="ECO:0000313" key="1">
    <source>
        <dbReference type="EMBL" id="CAD7001600.1"/>
    </source>
</evidence>
<dbReference type="EMBL" id="CAJHJT010000023">
    <property type="protein sequence ID" value="CAD7001600.1"/>
    <property type="molecule type" value="Genomic_DNA"/>
</dbReference>
<comment type="caution">
    <text evidence="1">The sequence shown here is derived from an EMBL/GenBank/DDBJ whole genome shotgun (WGS) entry which is preliminary data.</text>
</comment>
<name>A0A811URN6_CERCA</name>
<protein>
    <submittedName>
        <fullName evidence="1">(Mediterranean fruit fly) hypothetical protein</fullName>
    </submittedName>
</protein>
<keyword evidence="2" id="KW-1185">Reference proteome</keyword>
<gene>
    <name evidence="1" type="ORF">CCAP1982_LOCUS10094</name>
</gene>
<proteinExistence type="predicted"/>
<dbReference type="Proteomes" id="UP000606786">
    <property type="component" value="Unassembled WGS sequence"/>
</dbReference>
<sequence length="114" mass="13414">MEAWTMTTLRIGNGEYHRRWTDELYELYIDIVQRIKEQRQRWLGHVIRIDAKGVFGQIVLLFRQGVGSNQRYVEQFRFEVARRSSTGVNASTRRLNLSPSSNPAPNLRSFIYPV</sequence>
<dbReference type="AlphaFoldDB" id="A0A811URN6"/>
<accession>A0A811URN6</accession>
<organism evidence="1 2">
    <name type="scientific">Ceratitis capitata</name>
    <name type="common">Mediterranean fruit fly</name>
    <name type="synonym">Tephritis capitata</name>
    <dbReference type="NCBI Taxonomy" id="7213"/>
    <lineage>
        <taxon>Eukaryota</taxon>
        <taxon>Metazoa</taxon>
        <taxon>Ecdysozoa</taxon>
        <taxon>Arthropoda</taxon>
        <taxon>Hexapoda</taxon>
        <taxon>Insecta</taxon>
        <taxon>Pterygota</taxon>
        <taxon>Neoptera</taxon>
        <taxon>Endopterygota</taxon>
        <taxon>Diptera</taxon>
        <taxon>Brachycera</taxon>
        <taxon>Muscomorpha</taxon>
        <taxon>Tephritoidea</taxon>
        <taxon>Tephritidae</taxon>
        <taxon>Ceratitis</taxon>
        <taxon>Ceratitis</taxon>
    </lineage>
</organism>